<dbReference type="CDD" id="cd08414">
    <property type="entry name" value="PBP2_LTTR_aromatics_like"/>
    <property type="match status" value="1"/>
</dbReference>
<evidence type="ECO:0000256" key="2">
    <source>
        <dbReference type="ARBA" id="ARBA00023015"/>
    </source>
</evidence>
<keyword evidence="3" id="KW-0238">DNA-binding</keyword>
<keyword evidence="7" id="KW-1185">Reference proteome</keyword>
<reference evidence="7" key="1">
    <citation type="journal article" date="2019" name="Int. J. Syst. Evol. Microbiol.">
        <title>The Global Catalogue of Microorganisms (GCM) 10K type strain sequencing project: providing services to taxonomists for standard genome sequencing and annotation.</title>
        <authorList>
            <consortium name="The Broad Institute Genomics Platform"/>
            <consortium name="The Broad Institute Genome Sequencing Center for Infectious Disease"/>
            <person name="Wu L."/>
            <person name="Ma J."/>
        </authorList>
    </citation>
    <scope>NUCLEOTIDE SEQUENCE [LARGE SCALE GENOMIC DNA]</scope>
    <source>
        <strain evidence="7">CGMCC 1.3685</strain>
    </source>
</reference>
<name>A0ABQ2DUB3_9MICC</name>
<dbReference type="PANTHER" id="PTHR30346">
    <property type="entry name" value="TRANSCRIPTIONAL DUAL REGULATOR HCAR-RELATED"/>
    <property type="match status" value="1"/>
</dbReference>
<dbReference type="Gene3D" id="1.10.10.10">
    <property type="entry name" value="Winged helix-like DNA-binding domain superfamily/Winged helix DNA-binding domain"/>
    <property type="match status" value="1"/>
</dbReference>
<dbReference type="Pfam" id="PF00126">
    <property type="entry name" value="HTH_1"/>
    <property type="match status" value="1"/>
</dbReference>
<proteinExistence type="inferred from homology"/>
<evidence type="ECO:0000256" key="1">
    <source>
        <dbReference type="ARBA" id="ARBA00009437"/>
    </source>
</evidence>
<dbReference type="InterPro" id="IPR036388">
    <property type="entry name" value="WH-like_DNA-bd_sf"/>
</dbReference>
<evidence type="ECO:0000259" key="5">
    <source>
        <dbReference type="PROSITE" id="PS50931"/>
    </source>
</evidence>
<evidence type="ECO:0000256" key="4">
    <source>
        <dbReference type="ARBA" id="ARBA00023163"/>
    </source>
</evidence>
<dbReference type="InterPro" id="IPR036390">
    <property type="entry name" value="WH_DNA-bd_sf"/>
</dbReference>
<comment type="similarity">
    <text evidence="1">Belongs to the LysR transcriptional regulatory family.</text>
</comment>
<comment type="caution">
    <text evidence="6">The sequence shown here is derived from an EMBL/GenBank/DDBJ whole genome shotgun (WGS) entry which is preliminary data.</text>
</comment>
<dbReference type="SUPFAM" id="SSF46785">
    <property type="entry name" value="Winged helix' DNA-binding domain"/>
    <property type="match status" value="1"/>
</dbReference>
<dbReference type="PANTHER" id="PTHR30346:SF28">
    <property type="entry name" value="HTH-TYPE TRANSCRIPTIONAL REGULATOR CYNR"/>
    <property type="match status" value="1"/>
</dbReference>
<dbReference type="GeneID" id="303305097"/>
<dbReference type="Pfam" id="PF03466">
    <property type="entry name" value="LysR_substrate"/>
    <property type="match status" value="1"/>
</dbReference>
<dbReference type="EMBL" id="BMKX01000007">
    <property type="protein sequence ID" value="GGJ67186.1"/>
    <property type="molecule type" value="Genomic_DNA"/>
</dbReference>
<evidence type="ECO:0000313" key="6">
    <source>
        <dbReference type="EMBL" id="GGJ67186.1"/>
    </source>
</evidence>
<evidence type="ECO:0000256" key="3">
    <source>
        <dbReference type="ARBA" id="ARBA00023125"/>
    </source>
</evidence>
<dbReference type="PRINTS" id="PR00039">
    <property type="entry name" value="HTHLYSR"/>
</dbReference>
<dbReference type="InterPro" id="IPR000847">
    <property type="entry name" value="LysR_HTH_N"/>
</dbReference>
<gene>
    <name evidence="6" type="ORF">GCM10007173_27530</name>
</gene>
<keyword evidence="2" id="KW-0805">Transcription regulation</keyword>
<keyword evidence="4" id="KW-0804">Transcription</keyword>
<dbReference type="SUPFAM" id="SSF53850">
    <property type="entry name" value="Periplasmic binding protein-like II"/>
    <property type="match status" value="1"/>
</dbReference>
<accession>A0ABQ2DUB3</accession>
<feature type="domain" description="HTH lysR-type" evidence="5">
    <location>
        <begin position="1"/>
        <end position="58"/>
    </location>
</feature>
<organism evidence="6 7">
    <name type="scientific">Glutamicibacter ardleyensis</name>
    <dbReference type="NCBI Taxonomy" id="225894"/>
    <lineage>
        <taxon>Bacteria</taxon>
        <taxon>Bacillati</taxon>
        <taxon>Actinomycetota</taxon>
        <taxon>Actinomycetes</taxon>
        <taxon>Micrococcales</taxon>
        <taxon>Micrococcaceae</taxon>
        <taxon>Glutamicibacter</taxon>
    </lineage>
</organism>
<evidence type="ECO:0000313" key="7">
    <source>
        <dbReference type="Proteomes" id="UP000606115"/>
    </source>
</evidence>
<dbReference type="RefSeq" id="WP_188686305.1">
    <property type="nucleotide sequence ID" value="NZ_BMKX01000007.1"/>
</dbReference>
<dbReference type="Gene3D" id="3.40.190.10">
    <property type="entry name" value="Periplasmic binding protein-like II"/>
    <property type="match status" value="2"/>
</dbReference>
<dbReference type="PROSITE" id="PS50931">
    <property type="entry name" value="HTH_LYSR"/>
    <property type="match status" value="1"/>
</dbReference>
<dbReference type="InterPro" id="IPR005119">
    <property type="entry name" value="LysR_subst-bd"/>
</dbReference>
<sequence length="297" mass="32803">METRLLRYFVAVAEERHFGRAAERLHMAQPPLSQQIKQLEEQLGTKLFVRTTRKVDLTPAGELLLTRARALLEEHTQLARDVRTVGDGASGVLRLGSTGSATYRIMPKVIAATTEHMPGLQLNVQGEMLTPEMEEALAEGRLDIAILRPPVHNDEVEYSLLEKDLLAVALPTGHRLASHEVIDIQELRTENFICYPASSAVNTIFVETCRSAGFIPRTAQIARETSTLLTFVAAGLGIGMVPTSNYLPHSERIIFRPLRNAPSVDLAVAWKLGNQSPLVQNFLKLCTNLAPEEGHSE</sequence>
<protein>
    <submittedName>
        <fullName evidence="6">LysR family transcriptional regulator</fullName>
    </submittedName>
</protein>
<dbReference type="Proteomes" id="UP000606115">
    <property type="component" value="Unassembled WGS sequence"/>
</dbReference>